<accession>A0A9W7BEA6</accession>
<protein>
    <submittedName>
        <fullName evidence="2">Uncharacterized protein</fullName>
    </submittedName>
</protein>
<gene>
    <name evidence="2" type="ORF">TrVE_jg13726</name>
</gene>
<comment type="caution">
    <text evidence="2">The sequence shown here is derived from an EMBL/GenBank/DDBJ whole genome shotgun (WGS) entry which is preliminary data.</text>
</comment>
<evidence type="ECO:0000313" key="3">
    <source>
        <dbReference type="Proteomes" id="UP001165160"/>
    </source>
</evidence>
<dbReference type="Proteomes" id="UP001165160">
    <property type="component" value="Unassembled WGS sequence"/>
</dbReference>
<keyword evidence="3" id="KW-1185">Reference proteome</keyword>
<feature type="compositionally biased region" description="Polar residues" evidence="1">
    <location>
        <begin position="33"/>
        <end position="44"/>
    </location>
</feature>
<feature type="region of interest" description="Disordered" evidence="1">
    <location>
        <begin position="1"/>
        <end position="44"/>
    </location>
</feature>
<feature type="non-terminal residue" evidence="2">
    <location>
        <position position="123"/>
    </location>
</feature>
<reference evidence="3" key="1">
    <citation type="journal article" date="2023" name="Commun. Biol.">
        <title>Genome analysis of Parmales, the sister group of diatoms, reveals the evolutionary specialization of diatoms from phago-mixotrophs to photoautotrophs.</title>
        <authorList>
            <person name="Ban H."/>
            <person name="Sato S."/>
            <person name="Yoshikawa S."/>
            <person name="Yamada K."/>
            <person name="Nakamura Y."/>
            <person name="Ichinomiya M."/>
            <person name="Sato N."/>
            <person name="Blanc-Mathieu R."/>
            <person name="Endo H."/>
            <person name="Kuwata A."/>
            <person name="Ogata H."/>
        </authorList>
    </citation>
    <scope>NUCLEOTIDE SEQUENCE [LARGE SCALE GENOMIC DNA]</scope>
    <source>
        <strain evidence="3">NIES 3699</strain>
    </source>
</reference>
<sequence>MPKPPHAPVPRMKFEYDNVEPKPAFEPPRPTSEAAQNATPNPYKNSLLTHEKILEIRAKSTIPSTADATIDWNQDPSLYPADYPHFVRGRDSVRKHLTSLFNSKIAMYDGAMGTMIQNYGKKH</sequence>
<evidence type="ECO:0000313" key="2">
    <source>
        <dbReference type="EMBL" id="GMH88971.1"/>
    </source>
</evidence>
<organism evidence="2 3">
    <name type="scientific">Triparma verrucosa</name>
    <dbReference type="NCBI Taxonomy" id="1606542"/>
    <lineage>
        <taxon>Eukaryota</taxon>
        <taxon>Sar</taxon>
        <taxon>Stramenopiles</taxon>
        <taxon>Ochrophyta</taxon>
        <taxon>Bolidophyceae</taxon>
        <taxon>Parmales</taxon>
        <taxon>Triparmaceae</taxon>
        <taxon>Triparma</taxon>
    </lineage>
</organism>
<dbReference type="EMBL" id="BRXX01000088">
    <property type="protein sequence ID" value="GMH88971.1"/>
    <property type="molecule type" value="Genomic_DNA"/>
</dbReference>
<name>A0A9W7BEA6_9STRA</name>
<evidence type="ECO:0000256" key="1">
    <source>
        <dbReference type="SAM" id="MobiDB-lite"/>
    </source>
</evidence>
<dbReference type="AlphaFoldDB" id="A0A9W7BEA6"/>
<proteinExistence type="predicted"/>